<accession>A0A7V2WVH8</accession>
<dbReference type="AlphaFoldDB" id="A0A7V2WVH8"/>
<gene>
    <name evidence="6" type="ORF">ENJ51_08745</name>
</gene>
<keyword evidence="4 5" id="KW-0472">Membrane</keyword>
<evidence type="ECO:0000256" key="5">
    <source>
        <dbReference type="SAM" id="Phobius"/>
    </source>
</evidence>
<evidence type="ECO:0000256" key="2">
    <source>
        <dbReference type="ARBA" id="ARBA00022692"/>
    </source>
</evidence>
<evidence type="ECO:0000256" key="4">
    <source>
        <dbReference type="ARBA" id="ARBA00023136"/>
    </source>
</evidence>
<comment type="caution">
    <text evidence="6">The sequence shown here is derived from an EMBL/GenBank/DDBJ whole genome shotgun (WGS) entry which is preliminary data.</text>
</comment>
<feature type="transmembrane region" description="Helical" evidence="5">
    <location>
        <begin position="160"/>
        <end position="178"/>
    </location>
</feature>
<feature type="transmembrane region" description="Helical" evidence="5">
    <location>
        <begin position="231"/>
        <end position="255"/>
    </location>
</feature>
<organism evidence="6">
    <name type="scientific">Leucothrix mucor</name>
    <dbReference type="NCBI Taxonomy" id="45248"/>
    <lineage>
        <taxon>Bacteria</taxon>
        <taxon>Pseudomonadati</taxon>
        <taxon>Pseudomonadota</taxon>
        <taxon>Gammaproteobacteria</taxon>
        <taxon>Thiotrichales</taxon>
        <taxon>Thiotrichaceae</taxon>
        <taxon>Leucothrix</taxon>
    </lineage>
</organism>
<dbReference type="Proteomes" id="UP000885750">
    <property type="component" value="Unassembled WGS sequence"/>
</dbReference>
<dbReference type="EMBL" id="DRMS01000326">
    <property type="protein sequence ID" value="HFC92884.1"/>
    <property type="molecule type" value="Genomic_DNA"/>
</dbReference>
<dbReference type="InterPro" id="IPR002797">
    <property type="entry name" value="Polysacc_synth"/>
</dbReference>
<feature type="transmembrane region" description="Helical" evidence="5">
    <location>
        <begin position="190"/>
        <end position="210"/>
    </location>
</feature>
<dbReference type="PANTHER" id="PTHR43424">
    <property type="entry name" value="LOCUS PUTATIVE PROTEIN 1-RELATED"/>
    <property type="match status" value="1"/>
</dbReference>
<feature type="transmembrane region" description="Helical" evidence="5">
    <location>
        <begin position="400"/>
        <end position="419"/>
    </location>
</feature>
<feature type="transmembrane region" description="Helical" evidence="5">
    <location>
        <begin position="301"/>
        <end position="329"/>
    </location>
</feature>
<feature type="transmembrane region" description="Helical" evidence="5">
    <location>
        <begin position="49"/>
        <end position="67"/>
    </location>
</feature>
<keyword evidence="3 5" id="KW-1133">Transmembrane helix</keyword>
<reference evidence="6" key="1">
    <citation type="journal article" date="2020" name="mSystems">
        <title>Genome- and Community-Level Interaction Insights into Carbon Utilization and Element Cycling Functions of Hydrothermarchaeota in Hydrothermal Sediment.</title>
        <authorList>
            <person name="Zhou Z."/>
            <person name="Liu Y."/>
            <person name="Xu W."/>
            <person name="Pan J."/>
            <person name="Luo Z.H."/>
            <person name="Li M."/>
        </authorList>
    </citation>
    <scope>NUCLEOTIDE SEQUENCE [LARGE SCALE GENOMIC DNA]</scope>
    <source>
        <strain evidence="6">HyVt-493</strain>
    </source>
</reference>
<name>A0A7V2WVH8_LEUMU</name>
<dbReference type="InterPro" id="IPR052556">
    <property type="entry name" value="PolySynth_Transporter"/>
</dbReference>
<feature type="transmembrane region" description="Helical" evidence="5">
    <location>
        <begin position="371"/>
        <end position="394"/>
    </location>
</feature>
<evidence type="ECO:0000256" key="1">
    <source>
        <dbReference type="ARBA" id="ARBA00004141"/>
    </source>
</evidence>
<dbReference type="GO" id="GO:0016020">
    <property type="term" value="C:membrane"/>
    <property type="evidence" value="ECO:0007669"/>
    <property type="project" value="UniProtKB-SubCell"/>
</dbReference>
<feature type="transmembrane region" description="Helical" evidence="5">
    <location>
        <begin position="88"/>
        <end position="111"/>
    </location>
</feature>
<dbReference type="Pfam" id="PF01943">
    <property type="entry name" value="Polysacc_synt"/>
    <property type="match status" value="1"/>
</dbReference>
<evidence type="ECO:0000313" key="6">
    <source>
        <dbReference type="EMBL" id="HFC92884.1"/>
    </source>
</evidence>
<comment type="subcellular location">
    <subcellularLocation>
        <location evidence="1">Membrane</location>
        <topology evidence="1">Multi-pass membrane protein</topology>
    </subcellularLocation>
</comment>
<evidence type="ECO:0000256" key="3">
    <source>
        <dbReference type="ARBA" id="ARBA00022989"/>
    </source>
</evidence>
<feature type="transmembrane region" description="Helical" evidence="5">
    <location>
        <begin position="12"/>
        <end position="37"/>
    </location>
</feature>
<dbReference type="PANTHER" id="PTHR43424:SF1">
    <property type="entry name" value="LOCUS PUTATIVE PROTEIN 1-RELATED"/>
    <property type="match status" value="1"/>
</dbReference>
<feature type="transmembrane region" description="Helical" evidence="5">
    <location>
        <begin position="261"/>
        <end position="280"/>
    </location>
</feature>
<protein>
    <submittedName>
        <fullName evidence="6">Polysaccharide biosynthesis protein</fullName>
    </submittedName>
</protein>
<sequence length="429" mass="47872">MGLLQKALKNPLLISSFFSIIARFTGVALNFTASIVITQMLNMSEAGVIFMLMLFVTGVSLISRIGVDQLIVKSVASLPDDCSDQRTGILLNSYKLLTITSLLFILIWIVVSPWLRDVFFHNEIALNDLRIAGISLLFFNLLTTNSFYLKGLKHSASSVLVQNALPAISYLFLIAIFWSSFRDNQLAVNLYSLSIVLAGILSVFAVLPHLSSQKQAAIDAPSPFKIFKDSLPLAPISYSAFLMLWVDTLMVGWFLQNKEVALYNVAAKISFISLFFLGALDATIYPRLLSTFHHSRDKLSVFFWQSTALVIAVLLAVTLFMLILSYWLLFVFGDQYVSAKMTLIILLFAQFFRATSLTFSFMFIIREKVRYLNIALVAALMVDLICNSLLVPWYGLEGAAVSTLITNIFLSITIVILFLSHKLLGSSKQ</sequence>
<feature type="transmembrane region" description="Helical" evidence="5">
    <location>
        <begin position="341"/>
        <end position="364"/>
    </location>
</feature>
<keyword evidence="2 5" id="KW-0812">Transmembrane</keyword>
<proteinExistence type="predicted"/>